<dbReference type="EMBL" id="SJOI01000001">
    <property type="protein sequence ID" value="TCL04232.1"/>
    <property type="molecule type" value="Genomic_DNA"/>
</dbReference>
<keyword evidence="2" id="KW-1185">Reference proteome</keyword>
<protein>
    <recommendedName>
        <fullName evidence="3">Glycine zipper 2TM domain-containing protein</fullName>
    </recommendedName>
</protein>
<organism evidence="1 2">
    <name type="scientific">Sodalis ligni</name>
    <dbReference type="NCBI Taxonomy" id="2697027"/>
    <lineage>
        <taxon>Bacteria</taxon>
        <taxon>Pseudomonadati</taxon>
        <taxon>Pseudomonadota</taxon>
        <taxon>Gammaproteobacteria</taxon>
        <taxon>Enterobacterales</taxon>
        <taxon>Bruguierivoracaceae</taxon>
        <taxon>Sodalis</taxon>
    </lineage>
</organism>
<evidence type="ECO:0000313" key="2">
    <source>
        <dbReference type="Proteomes" id="UP000294555"/>
    </source>
</evidence>
<evidence type="ECO:0008006" key="3">
    <source>
        <dbReference type="Google" id="ProtNLM"/>
    </source>
</evidence>
<dbReference type="Proteomes" id="UP000294555">
    <property type="component" value="Unassembled WGS sequence"/>
</dbReference>
<comment type="caution">
    <text evidence="1">The sequence shown here is derived from an EMBL/GenBank/DDBJ whole genome shotgun (WGS) entry which is preliminary data.</text>
</comment>
<sequence length="84" mass="8702">MMAMFPNCFTPLFEMIVNKHFCYAVVFILLTGAAPLSYAAGCLKGAAVGAAVGHLKNHAVLGAVGGCIVGHHMAAKDKKNQAKG</sequence>
<evidence type="ECO:0000313" key="1">
    <source>
        <dbReference type="EMBL" id="TCL04232.1"/>
    </source>
</evidence>
<accession>A0A4R1NAC3</accession>
<dbReference type="AlphaFoldDB" id="A0A4R1NAC3"/>
<reference evidence="1 2" key="1">
    <citation type="submission" date="2019-02" db="EMBL/GenBank/DDBJ databases">
        <title>Investigation of anaerobic lignin degradation for improved lignocellulosic biofuels.</title>
        <authorList>
            <person name="Deangelis K."/>
        </authorList>
    </citation>
    <scope>NUCLEOTIDE SEQUENCE [LARGE SCALE GENOMIC DNA]</scope>
    <source>
        <strain evidence="1 2">159R</strain>
    </source>
</reference>
<name>A0A4R1NAC3_9GAMM</name>
<gene>
    <name evidence="1" type="ORF">EZJ58_2344</name>
</gene>
<proteinExistence type="predicted"/>